<dbReference type="Pfam" id="PF02906">
    <property type="entry name" value="Fe_hyd_lg_C"/>
    <property type="match status" value="1"/>
</dbReference>
<evidence type="ECO:0000313" key="3">
    <source>
        <dbReference type="Proteomes" id="UP000515847"/>
    </source>
</evidence>
<accession>A0A7G6DZF1</accession>
<gene>
    <name evidence="2" type="ORF">BR63_02040</name>
</gene>
<organism evidence="2 3">
    <name type="scientific">Thermanaerosceptrum fracticalcis</name>
    <dbReference type="NCBI Taxonomy" id="1712410"/>
    <lineage>
        <taxon>Bacteria</taxon>
        <taxon>Bacillati</taxon>
        <taxon>Bacillota</taxon>
        <taxon>Clostridia</taxon>
        <taxon>Eubacteriales</taxon>
        <taxon>Peptococcaceae</taxon>
        <taxon>Thermanaerosceptrum</taxon>
    </lineage>
</organism>
<protein>
    <submittedName>
        <fullName evidence="2">Iron hydrogenase</fullName>
    </submittedName>
</protein>
<dbReference type="EMBL" id="CP045798">
    <property type="protein sequence ID" value="QNB45205.1"/>
    <property type="molecule type" value="Genomic_DNA"/>
</dbReference>
<sequence>MTTLTYEQIFKDLVKSAYDGKLAEDIEKLKSLGDDDINHYVDYATGRGDPDKVVFKVKDCKDNAGCEERKCEVACLFEAIQRDEKGNVIIKHNYCESCGACIEACDYKHLVDRKEFIPLIEVLKDRSVPVFAIVAPAFFGQFGPDVTPGKLRAALKHLGFYGMVEVALFADILTLKEALEFDTHVSKEGDFVLTSCCCPMWVGMVKKVYTRLIPHISPSVSPMVACGRGIKKLHPDAKVVFIGPCVAKKAEAKEEDVKDAVDVVITFKELQQIFEAVEINPAEMEEDESEHSSRAGRIYARTGGVSKAVADTLKRLRPEKPIQIVSAQADGVKECRKMLQDALEGKIEANFYEGMGCPGGCVGGPQVLIDPGKGRELVNRYGEEADSLTPADNEYVLALLKKLGFAEIPELLEGEKSNMFKREFS</sequence>
<dbReference type="PROSITE" id="PS51379">
    <property type="entry name" value="4FE4S_FER_2"/>
    <property type="match status" value="1"/>
</dbReference>
<dbReference type="Gene3D" id="3.30.70.20">
    <property type="match status" value="2"/>
</dbReference>
<keyword evidence="3" id="KW-1185">Reference proteome</keyword>
<evidence type="ECO:0000313" key="2">
    <source>
        <dbReference type="EMBL" id="QNB45205.1"/>
    </source>
</evidence>
<dbReference type="InterPro" id="IPR009016">
    <property type="entry name" value="Fe_hydrogenase"/>
</dbReference>
<dbReference type="Proteomes" id="UP000515847">
    <property type="component" value="Chromosome"/>
</dbReference>
<proteinExistence type="predicted"/>
<dbReference type="PANTHER" id="PTHR11615">
    <property type="entry name" value="NITRATE, FORMATE, IRON DEHYDROGENASE"/>
    <property type="match status" value="1"/>
</dbReference>
<dbReference type="SUPFAM" id="SSF54862">
    <property type="entry name" value="4Fe-4S ferredoxins"/>
    <property type="match status" value="1"/>
</dbReference>
<dbReference type="AlphaFoldDB" id="A0A7G6DZF1"/>
<feature type="domain" description="4Fe-4S ferredoxin-type" evidence="1">
    <location>
        <begin position="86"/>
        <end position="115"/>
    </location>
</feature>
<dbReference type="KEGG" id="tfr:BR63_02040"/>
<dbReference type="SUPFAM" id="SSF53920">
    <property type="entry name" value="Fe-only hydrogenase"/>
    <property type="match status" value="1"/>
</dbReference>
<evidence type="ECO:0000259" key="1">
    <source>
        <dbReference type="PROSITE" id="PS51379"/>
    </source>
</evidence>
<dbReference type="InterPro" id="IPR004108">
    <property type="entry name" value="Fe_hydrogenase_lsu_C"/>
</dbReference>
<name>A0A7G6DZF1_THEFR</name>
<dbReference type="InterPro" id="IPR050340">
    <property type="entry name" value="Cytosolic_Fe-S_CAF"/>
</dbReference>
<dbReference type="Gene3D" id="3.40.950.10">
    <property type="entry name" value="Fe-only Hydrogenase (Larger Subunit), Chain L, domain 3"/>
    <property type="match status" value="1"/>
</dbReference>
<dbReference type="OrthoDB" id="9798098at2"/>
<reference evidence="2 3" key="1">
    <citation type="journal article" date="2019" name="Front. Microbiol.">
        <title>Thermoanaerosceptrum fracticalcis gen. nov. sp. nov., a Novel Fumarate-Fermenting Microorganism From a Deep Fractured Carbonate Aquifer of the US Great Basin.</title>
        <authorList>
            <person name="Hamilton-Brehm S.D."/>
            <person name="Stewart L.E."/>
            <person name="Zavarin M."/>
            <person name="Caldwell M."/>
            <person name="Lawson P.A."/>
            <person name="Onstott T.C."/>
            <person name="Grzymski J."/>
            <person name="Neveux I."/>
            <person name="Lollar B.S."/>
            <person name="Russell C.E."/>
            <person name="Moser D.P."/>
        </authorList>
    </citation>
    <scope>NUCLEOTIDE SEQUENCE [LARGE SCALE GENOMIC DNA]</scope>
    <source>
        <strain evidence="2 3">DRI-13</strain>
    </source>
</reference>
<dbReference type="RefSeq" id="WP_034423386.1">
    <property type="nucleotide sequence ID" value="NZ_CP045798.1"/>
</dbReference>
<dbReference type="InterPro" id="IPR017896">
    <property type="entry name" value="4Fe4S_Fe-S-bd"/>
</dbReference>